<organism evidence="1 2">
    <name type="scientific">Chiloscyllium punctatum</name>
    <name type="common">Brownbanded bambooshark</name>
    <name type="synonym">Hemiscyllium punctatum</name>
    <dbReference type="NCBI Taxonomy" id="137246"/>
    <lineage>
        <taxon>Eukaryota</taxon>
        <taxon>Metazoa</taxon>
        <taxon>Chordata</taxon>
        <taxon>Craniata</taxon>
        <taxon>Vertebrata</taxon>
        <taxon>Chondrichthyes</taxon>
        <taxon>Elasmobranchii</taxon>
        <taxon>Galeomorphii</taxon>
        <taxon>Galeoidea</taxon>
        <taxon>Orectolobiformes</taxon>
        <taxon>Hemiscylliidae</taxon>
        <taxon>Chiloscyllium</taxon>
    </lineage>
</organism>
<dbReference type="Proteomes" id="UP000287033">
    <property type="component" value="Unassembled WGS sequence"/>
</dbReference>
<accession>A0A401T0Q1</accession>
<protein>
    <submittedName>
        <fullName evidence="1">Uncharacterized protein</fullName>
    </submittedName>
</protein>
<name>A0A401T0Q1_CHIPU</name>
<dbReference type="EMBL" id="BEZZ01000800">
    <property type="protein sequence ID" value="GCC36232.1"/>
    <property type="molecule type" value="Genomic_DNA"/>
</dbReference>
<evidence type="ECO:0000313" key="1">
    <source>
        <dbReference type="EMBL" id="GCC36232.1"/>
    </source>
</evidence>
<evidence type="ECO:0000313" key="2">
    <source>
        <dbReference type="Proteomes" id="UP000287033"/>
    </source>
</evidence>
<dbReference type="AlphaFoldDB" id="A0A401T0Q1"/>
<comment type="caution">
    <text evidence="1">The sequence shown here is derived from an EMBL/GenBank/DDBJ whole genome shotgun (WGS) entry which is preliminary data.</text>
</comment>
<gene>
    <name evidence="1" type="ORF">chiPu_0014724</name>
</gene>
<sequence>MKSLQTPSLHWGFVGWGCSTDRECVRARRELYCGRVSRTVLLQCTDRHRDDSAEEERYLDVSQRRFQRLH</sequence>
<reference evidence="1 2" key="1">
    <citation type="journal article" date="2018" name="Nat. Ecol. Evol.">
        <title>Shark genomes provide insights into elasmobranch evolution and the origin of vertebrates.</title>
        <authorList>
            <person name="Hara Y"/>
            <person name="Yamaguchi K"/>
            <person name="Onimaru K"/>
            <person name="Kadota M"/>
            <person name="Koyanagi M"/>
            <person name="Keeley SD"/>
            <person name="Tatsumi K"/>
            <person name="Tanaka K"/>
            <person name="Motone F"/>
            <person name="Kageyama Y"/>
            <person name="Nozu R"/>
            <person name="Adachi N"/>
            <person name="Nishimura O"/>
            <person name="Nakagawa R"/>
            <person name="Tanegashima C"/>
            <person name="Kiyatake I"/>
            <person name="Matsumoto R"/>
            <person name="Murakumo K"/>
            <person name="Nishida K"/>
            <person name="Terakita A"/>
            <person name="Kuratani S"/>
            <person name="Sato K"/>
            <person name="Hyodo S Kuraku.S."/>
        </authorList>
    </citation>
    <scope>NUCLEOTIDE SEQUENCE [LARGE SCALE GENOMIC DNA]</scope>
</reference>
<keyword evidence="2" id="KW-1185">Reference proteome</keyword>
<proteinExistence type="predicted"/>